<proteinExistence type="predicted"/>
<feature type="repeat" description="ANK" evidence="7">
    <location>
        <begin position="175"/>
        <end position="207"/>
    </location>
</feature>
<keyword evidence="2 8" id="KW-0812">Transmembrane</keyword>
<evidence type="ECO:0000256" key="7">
    <source>
        <dbReference type="PROSITE-ProRule" id="PRU00023"/>
    </source>
</evidence>
<evidence type="ECO:0000256" key="6">
    <source>
        <dbReference type="ARBA" id="ARBA00023136"/>
    </source>
</evidence>
<feature type="domain" description="PGG" evidence="9">
    <location>
        <begin position="256"/>
        <end position="364"/>
    </location>
</feature>
<name>A0A2R6PMN7_ACTCC</name>
<comment type="caution">
    <text evidence="10">The sequence shown here is derived from an EMBL/GenBank/DDBJ whole genome shotgun (WGS) entry which is preliminary data.</text>
</comment>
<feature type="transmembrane region" description="Helical" evidence="8">
    <location>
        <begin position="342"/>
        <end position="367"/>
    </location>
</feature>
<dbReference type="InterPro" id="IPR036770">
    <property type="entry name" value="Ankyrin_rpt-contain_sf"/>
</dbReference>
<dbReference type="InParanoid" id="A0A2R6PMN7"/>
<accession>A0A2R6PMN7</accession>
<keyword evidence="5 7" id="KW-0040">ANK repeat</keyword>
<dbReference type="Gramene" id="PSR93608">
    <property type="protein sequence ID" value="PSR93608"/>
    <property type="gene ID" value="CEY00_Acc28222"/>
</dbReference>
<feature type="transmembrane region" description="Helical" evidence="8">
    <location>
        <begin position="310"/>
        <end position="330"/>
    </location>
</feature>
<dbReference type="SMART" id="SM00248">
    <property type="entry name" value="ANK"/>
    <property type="match status" value="5"/>
</dbReference>
<dbReference type="OMA" id="WILAWIM"/>
<evidence type="ECO:0000256" key="1">
    <source>
        <dbReference type="ARBA" id="ARBA00004141"/>
    </source>
</evidence>
<dbReference type="Pfam" id="PF12796">
    <property type="entry name" value="Ank_2"/>
    <property type="match status" value="2"/>
</dbReference>
<evidence type="ECO:0000313" key="11">
    <source>
        <dbReference type="Proteomes" id="UP000241394"/>
    </source>
</evidence>
<evidence type="ECO:0000313" key="10">
    <source>
        <dbReference type="EMBL" id="PSR93608.1"/>
    </source>
</evidence>
<dbReference type="STRING" id="1590841.A0A2R6PMN7"/>
<dbReference type="PROSITE" id="PS50297">
    <property type="entry name" value="ANK_REP_REGION"/>
    <property type="match status" value="3"/>
</dbReference>
<evidence type="ECO:0000259" key="9">
    <source>
        <dbReference type="Pfam" id="PF13962"/>
    </source>
</evidence>
<dbReference type="InterPro" id="IPR002110">
    <property type="entry name" value="Ankyrin_rpt"/>
</dbReference>
<protein>
    <submittedName>
        <fullName evidence="10">Ankyrin repeat-containing protein</fullName>
    </submittedName>
</protein>
<reference evidence="11" key="2">
    <citation type="journal article" date="2018" name="BMC Genomics">
        <title>A manually annotated Actinidia chinensis var. chinensis (kiwifruit) genome highlights the challenges associated with draft genomes and gene prediction in plants.</title>
        <authorList>
            <person name="Pilkington S.M."/>
            <person name="Crowhurst R."/>
            <person name="Hilario E."/>
            <person name="Nardozza S."/>
            <person name="Fraser L."/>
            <person name="Peng Y."/>
            <person name="Gunaseelan K."/>
            <person name="Simpson R."/>
            <person name="Tahir J."/>
            <person name="Deroles S.C."/>
            <person name="Templeton K."/>
            <person name="Luo Z."/>
            <person name="Davy M."/>
            <person name="Cheng C."/>
            <person name="McNeilage M."/>
            <person name="Scaglione D."/>
            <person name="Liu Y."/>
            <person name="Zhang Q."/>
            <person name="Datson P."/>
            <person name="De Silva N."/>
            <person name="Gardiner S.E."/>
            <person name="Bassett H."/>
            <person name="Chagne D."/>
            <person name="McCallum J."/>
            <person name="Dzierzon H."/>
            <person name="Deng C."/>
            <person name="Wang Y.Y."/>
            <person name="Barron L."/>
            <person name="Manako K."/>
            <person name="Bowen J."/>
            <person name="Foster T.M."/>
            <person name="Erridge Z.A."/>
            <person name="Tiffin H."/>
            <person name="Waite C.N."/>
            <person name="Davies K.M."/>
            <person name="Grierson E.P."/>
            <person name="Laing W.A."/>
            <person name="Kirk R."/>
            <person name="Chen X."/>
            <person name="Wood M."/>
            <person name="Montefiori M."/>
            <person name="Brummell D.A."/>
            <person name="Schwinn K.E."/>
            <person name="Catanach A."/>
            <person name="Fullerton C."/>
            <person name="Li D."/>
            <person name="Meiyalaghan S."/>
            <person name="Nieuwenhuizen N."/>
            <person name="Read N."/>
            <person name="Prakash R."/>
            <person name="Hunter D."/>
            <person name="Zhang H."/>
            <person name="McKenzie M."/>
            <person name="Knabel M."/>
            <person name="Harris A."/>
            <person name="Allan A.C."/>
            <person name="Gleave A."/>
            <person name="Chen A."/>
            <person name="Janssen B.J."/>
            <person name="Plunkett B."/>
            <person name="Ampomah-Dwamena C."/>
            <person name="Voogd C."/>
            <person name="Leif D."/>
            <person name="Lafferty D."/>
            <person name="Souleyre E.J.F."/>
            <person name="Varkonyi-Gasic E."/>
            <person name="Gambi F."/>
            <person name="Hanley J."/>
            <person name="Yao J.L."/>
            <person name="Cheung J."/>
            <person name="David K.M."/>
            <person name="Warren B."/>
            <person name="Marsh K."/>
            <person name="Snowden K.C."/>
            <person name="Lin-Wang K."/>
            <person name="Brian L."/>
            <person name="Martinez-Sanchez M."/>
            <person name="Wang M."/>
            <person name="Ileperuma N."/>
            <person name="Macnee N."/>
            <person name="Campin R."/>
            <person name="McAtee P."/>
            <person name="Drummond R.S.M."/>
            <person name="Espley R.V."/>
            <person name="Ireland H.S."/>
            <person name="Wu R."/>
            <person name="Atkinson R.G."/>
            <person name="Karunairetnam S."/>
            <person name="Bulley S."/>
            <person name="Chunkath S."/>
            <person name="Hanley Z."/>
            <person name="Storey R."/>
            <person name="Thrimawithana A.H."/>
            <person name="Thomson S."/>
            <person name="David C."/>
            <person name="Testolin R."/>
            <person name="Huang H."/>
            <person name="Hellens R.P."/>
            <person name="Schaffer R.J."/>
        </authorList>
    </citation>
    <scope>NUCLEOTIDE SEQUENCE [LARGE SCALE GENOMIC DNA]</scope>
    <source>
        <strain evidence="11">cv. Red5</strain>
    </source>
</reference>
<dbReference type="GO" id="GO:0005886">
    <property type="term" value="C:plasma membrane"/>
    <property type="evidence" value="ECO:0007669"/>
    <property type="project" value="TreeGrafter"/>
</dbReference>
<evidence type="ECO:0000256" key="3">
    <source>
        <dbReference type="ARBA" id="ARBA00022737"/>
    </source>
</evidence>
<evidence type="ECO:0000256" key="4">
    <source>
        <dbReference type="ARBA" id="ARBA00022989"/>
    </source>
</evidence>
<organism evidence="10 11">
    <name type="scientific">Actinidia chinensis var. chinensis</name>
    <name type="common">Chinese soft-hair kiwi</name>
    <dbReference type="NCBI Taxonomy" id="1590841"/>
    <lineage>
        <taxon>Eukaryota</taxon>
        <taxon>Viridiplantae</taxon>
        <taxon>Streptophyta</taxon>
        <taxon>Embryophyta</taxon>
        <taxon>Tracheophyta</taxon>
        <taxon>Spermatophyta</taxon>
        <taxon>Magnoliopsida</taxon>
        <taxon>eudicotyledons</taxon>
        <taxon>Gunneridae</taxon>
        <taxon>Pentapetalae</taxon>
        <taxon>asterids</taxon>
        <taxon>Ericales</taxon>
        <taxon>Actinidiaceae</taxon>
        <taxon>Actinidia</taxon>
    </lineage>
</organism>
<dbReference type="AlphaFoldDB" id="A0A2R6PMN7"/>
<dbReference type="EMBL" id="NKQK01000024">
    <property type="protein sequence ID" value="PSR93608.1"/>
    <property type="molecule type" value="Genomic_DNA"/>
</dbReference>
<evidence type="ECO:0000256" key="5">
    <source>
        <dbReference type="ARBA" id="ARBA00023043"/>
    </source>
</evidence>
<dbReference type="Pfam" id="PF13962">
    <property type="entry name" value="PGG"/>
    <property type="match status" value="1"/>
</dbReference>
<evidence type="ECO:0000256" key="2">
    <source>
        <dbReference type="ARBA" id="ARBA00022692"/>
    </source>
</evidence>
<keyword evidence="6 8" id="KW-0472">Membrane</keyword>
<feature type="repeat" description="ANK" evidence="7">
    <location>
        <begin position="139"/>
        <end position="171"/>
    </location>
</feature>
<dbReference type="SUPFAM" id="SSF48403">
    <property type="entry name" value="Ankyrin repeat"/>
    <property type="match status" value="1"/>
</dbReference>
<sequence>MEQKLCEAAIRGSVDSLHQLIAEDELILDKIVVGYFSGKSPLHVAASRGRTQFVKELLRLNPKLADVLDSRHQSALHIASAEGHVEMVQALTRVRPRMCIELDQEGRNPLHLAAMNGNVEVLKELIQVKPQATRGRMDGGETILHLCVKHNQVKALELLLKSCGDMAFVNAKDCGGNSILHLAVLDSKIEIVKCLLTNSAFIDVNGKNESGHTAMDILFLARSMSGGQEDLGCDIEDILQQARAMRSKDLERHVSLENESNGLMVVASLIATIAFQAGVTPPGGTWQDDSNEHRAGDAIMAYKYPNAYPYFLHFNTIGFIISLSTILLLLHKLPSRTRLLVWIRAVIAWLTVLAVTFTYAYSITVITPKKYSHSPSHDIVIVIIVWVSLMSIFVFTRPIGTIRRQRRTNKAVERISKFGIRIPAGGAQPIQGGNSV</sequence>
<dbReference type="Proteomes" id="UP000241394">
    <property type="component" value="Chromosome LG24"/>
</dbReference>
<keyword evidence="11" id="KW-1185">Reference proteome</keyword>
<dbReference type="Gene3D" id="1.25.40.20">
    <property type="entry name" value="Ankyrin repeat-containing domain"/>
    <property type="match status" value="1"/>
</dbReference>
<dbReference type="Pfam" id="PF00023">
    <property type="entry name" value="Ank"/>
    <property type="match status" value="1"/>
</dbReference>
<feature type="repeat" description="ANK" evidence="7">
    <location>
        <begin position="105"/>
        <end position="127"/>
    </location>
</feature>
<feature type="transmembrane region" description="Helical" evidence="8">
    <location>
        <begin position="379"/>
        <end position="400"/>
    </location>
</feature>
<feature type="repeat" description="ANK" evidence="7">
    <location>
        <begin position="37"/>
        <end position="59"/>
    </location>
</feature>
<dbReference type="PANTHER" id="PTHR24186:SF37">
    <property type="entry name" value="PGG DOMAIN-CONTAINING PROTEIN"/>
    <property type="match status" value="1"/>
</dbReference>
<gene>
    <name evidence="10" type="ORF">CEY00_Acc28222</name>
</gene>
<dbReference type="InterPro" id="IPR026961">
    <property type="entry name" value="PGG_dom"/>
</dbReference>
<dbReference type="OrthoDB" id="7729168at2759"/>
<dbReference type="PANTHER" id="PTHR24186">
    <property type="entry name" value="PROTEIN PHOSPHATASE 1 REGULATORY SUBUNIT"/>
    <property type="match status" value="1"/>
</dbReference>
<dbReference type="PROSITE" id="PS50088">
    <property type="entry name" value="ANK_REPEAT"/>
    <property type="match status" value="4"/>
</dbReference>
<evidence type="ECO:0000256" key="8">
    <source>
        <dbReference type="SAM" id="Phobius"/>
    </source>
</evidence>
<keyword evidence="3" id="KW-0677">Repeat</keyword>
<keyword evidence="4 8" id="KW-1133">Transmembrane helix</keyword>
<reference evidence="10 11" key="1">
    <citation type="submission" date="2017-07" db="EMBL/GenBank/DDBJ databases">
        <title>An improved, manually edited Actinidia chinensis var. chinensis (kiwifruit) genome highlights the challenges associated with draft genomes and gene prediction in plants.</title>
        <authorList>
            <person name="Pilkington S."/>
            <person name="Crowhurst R."/>
            <person name="Hilario E."/>
            <person name="Nardozza S."/>
            <person name="Fraser L."/>
            <person name="Peng Y."/>
            <person name="Gunaseelan K."/>
            <person name="Simpson R."/>
            <person name="Tahir J."/>
            <person name="Deroles S."/>
            <person name="Templeton K."/>
            <person name="Luo Z."/>
            <person name="Davy M."/>
            <person name="Cheng C."/>
            <person name="Mcneilage M."/>
            <person name="Scaglione D."/>
            <person name="Liu Y."/>
            <person name="Zhang Q."/>
            <person name="Datson P."/>
            <person name="De Silva N."/>
            <person name="Gardiner S."/>
            <person name="Bassett H."/>
            <person name="Chagne D."/>
            <person name="Mccallum J."/>
            <person name="Dzierzon H."/>
            <person name="Deng C."/>
            <person name="Wang Y.-Y."/>
            <person name="Barron N."/>
            <person name="Manako K."/>
            <person name="Bowen J."/>
            <person name="Foster T."/>
            <person name="Erridge Z."/>
            <person name="Tiffin H."/>
            <person name="Waite C."/>
            <person name="Davies K."/>
            <person name="Grierson E."/>
            <person name="Laing W."/>
            <person name="Kirk R."/>
            <person name="Chen X."/>
            <person name="Wood M."/>
            <person name="Montefiori M."/>
            <person name="Brummell D."/>
            <person name="Schwinn K."/>
            <person name="Catanach A."/>
            <person name="Fullerton C."/>
            <person name="Li D."/>
            <person name="Meiyalaghan S."/>
            <person name="Nieuwenhuizen N."/>
            <person name="Read N."/>
            <person name="Prakash R."/>
            <person name="Hunter D."/>
            <person name="Zhang H."/>
            <person name="Mckenzie M."/>
            <person name="Knabel M."/>
            <person name="Harris A."/>
            <person name="Allan A."/>
            <person name="Chen A."/>
            <person name="Janssen B."/>
            <person name="Plunkett B."/>
            <person name="Dwamena C."/>
            <person name="Voogd C."/>
            <person name="Leif D."/>
            <person name="Lafferty D."/>
            <person name="Souleyre E."/>
            <person name="Varkonyi-Gasic E."/>
            <person name="Gambi F."/>
            <person name="Hanley J."/>
            <person name="Yao J.-L."/>
            <person name="Cheung J."/>
            <person name="David K."/>
            <person name="Warren B."/>
            <person name="Marsh K."/>
            <person name="Snowden K."/>
            <person name="Lin-Wang K."/>
            <person name="Brian L."/>
            <person name="Martinez-Sanchez M."/>
            <person name="Wang M."/>
            <person name="Ileperuma N."/>
            <person name="Macnee N."/>
            <person name="Campin R."/>
            <person name="Mcatee P."/>
            <person name="Drummond R."/>
            <person name="Espley R."/>
            <person name="Ireland H."/>
            <person name="Wu R."/>
            <person name="Atkinson R."/>
            <person name="Karunairetnam S."/>
            <person name="Bulley S."/>
            <person name="Chunkath S."/>
            <person name="Hanley Z."/>
            <person name="Storey R."/>
            <person name="Thrimawithana A."/>
            <person name="Thomson S."/>
            <person name="David C."/>
            <person name="Testolin R."/>
        </authorList>
    </citation>
    <scope>NUCLEOTIDE SEQUENCE [LARGE SCALE GENOMIC DNA]</scope>
    <source>
        <strain evidence="11">cv. Red5</strain>
        <tissue evidence="10">Young leaf</tissue>
    </source>
</reference>
<comment type="subcellular location">
    <subcellularLocation>
        <location evidence="1">Membrane</location>
        <topology evidence="1">Multi-pass membrane protein</topology>
    </subcellularLocation>
</comment>